<sequence length="204" mass="21262">MTDHRAPLIRAAATTTLLVALVASGCSSEAGGSPVPTGGADTSTSFADEAPRVVDPLDVSRYLTEPCETLTTDQLTTLDIPGSGTPETTGAIAENAGPFCSWSSSTTSDAVTIGFLTSNKGGLSDNYRAQREFDYFEPTTVDDYPAVFTERLDRRPTGTCNIVVGVADDMAFRATANTDLDARGACERAKQVAAAALATIRGGR</sequence>
<dbReference type="EMBL" id="MSIF01000015">
    <property type="protein sequence ID" value="OLF07535.1"/>
    <property type="molecule type" value="Genomic_DNA"/>
</dbReference>
<reference evidence="1 2" key="1">
    <citation type="submission" date="2016-12" db="EMBL/GenBank/DDBJ databases">
        <title>The draft genome sequence of Actinophytocola xinjiangensis.</title>
        <authorList>
            <person name="Wang W."/>
            <person name="Yuan L."/>
        </authorList>
    </citation>
    <scope>NUCLEOTIDE SEQUENCE [LARGE SCALE GENOMIC DNA]</scope>
    <source>
        <strain evidence="1 2">CGMCC 4.4663</strain>
    </source>
</reference>
<accession>A0A7Z0WIX5</accession>
<dbReference type="RefSeq" id="WP_075135775.1">
    <property type="nucleotide sequence ID" value="NZ_MSIF01000015.1"/>
</dbReference>
<organism evidence="1 2">
    <name type="scientific">Actinophytocola xinjiangensis</name>
    <dbReference type="NCBI Taxonomy" id="485602"/>
    <lineage>
        <taxon>Bacteria</taxon>
        <taxon>Bacillati</taxon>
        <taxon>Actinomycetota</taxon>
        <taxon>Actinomycetes</taxon>
        <taxon>Pseudonocardiales</taxon>
        <taxon>Pseudonocardiaceae</taxon>
    </lineage>
</organism>
<evidence type="ECO:0008006" key="3">
    <source>
        <dbReference type="Google" id="ProtNLM"/>
    </source>
</evidence>
<dbReference type="Proteomes" id="UP000185696">
    <property type="component" value="Unassembled WGS sequence"/>
</dbReference>
<dbReference type="PROSITE" id="PS51257">
    <property type="entry name" value="PROKAR_LIPOPROTEIN"/>
    <property type="match status" value="1"/>
</dbReference>
<dbReference type="OrthoDB" id="3691417at2"/>
<protein>
    <recommendedName>
        <fullName evidence="3">DUF3558 domain-containing protein</fullName>
    </recommendedName>
</protein>
<evidence type="ECO:0000313" key="2">
    <source>
        <dbReference type="Proteomes" id="UP000185696"/>
    </source>
</evidence>
<keyword evidence="2" id="KW-1185">Reference proteome</keyword>
<proteinExistence type="predicted"/>
<comment type="caution">
    <text evidence="1">The sequence shown here is derived from an EMBL/GenBank/DDBJ whole genome shotgun (WGS) entry which is preliminary data.</text>
</comment>
<dbReference type="InterPro" id="IPR024520">
    <property type="entry name" value="DUF3558"/>
</dbReference>
<gene>
    <name evidence="1" type="ORF">BLA60_26810</name>
</gene>
<evidence type="ECO:0000313" key="1">
    <source>
        <dbReference type="EMBL" id="OLF07535.1"/>
    </source>
</evidence>
<dbReference type="Pfam" id="PF12079">
    <property type="entry name" value="DUF3558"/>
    <property type="match status" value="1"/>
</dbReference>
<dbReference type="AlphaFoldDB" id="A0A7Z0WIX5"/>
<name>A0A7Z0WIX5_9PSEU</name>